<feature type="compositionally biased region" description="Polar residues" evidence="1">
    <location>
        <begin position="9"/>
        <end position="20"/>
    </location>
</feature>
<keyword evidence="2" id="KW-1133">Transmembrane helix</keyword>
<dbReference type="EMBL" id="JACBPP010000001">
    <property type="protein sequence ID" value="KAF8005183.1"/>
    <property type="molecule type" value="Genomic_DNA"/>
</dbReference>
<protein>
    <submittedName>
        <fullName evidence="3">Uncharacterized protein</fullName>
    </submittedName>
</protein>
<keyword evidence="4" id="KW-1185">Reference proteome</keyword>
<proteinExistence type="predicted"/>
<evidence type="ECO:0000313" key="4">
    <source>
        <dbReference type="Proteomes" id="UP000649328"/>
    </source>
</evidence>
<comment type="caution">
    <text evidence="3">The sequence shown here is derived from an EMBL/GenBank/DDBJ whole genome shotgun (WGS) entry which is preliminary data.</text>
</comment>
<dbReference type="OrthoDB" id="10591216at2759"/>
<feature type="transmembrane region" description="Helical" evidence="2">
    <location>
        <begin position="479"/>
        <end position="500"/>
    </location>
</feature>
<dbReference type="Proteomes" id="UP000649328">
    <property type="component" value="Unassembled WGS sequence"/>
</dbReference>
<feature type="region of interest" description="Disordered" evidence="1">
    <location>
        <begin position="1"/>
        <end position="22"/>
    </location>
</feature>
<accession>A0A8H7H0M6</accession>
<organism evidence="3 4">
    <name type="scientific">Metschnikowia pulcherrima</name>
    <dbReference type="NCBI Taxonomy" id="27326"/>
    <lineage>
        <taxon>Eukaryota</taxon>
        <taxon>Fungi</taxon>
        <taxon>Dikarya</taxon>
        <taxon>Ascomycota</taxon>
        <taxon>Saccharomycotina</taxon>
        <taxon>Pichiomycetes</taxon>
        <taxon>Metschnikowiaceae</taxon>
        <taxon>Metschnikowia</taxon>
    </lineage>
</organism>
<sequence>MSLGFHLPESSNISKQQSLGDESPLELQEMELDEDIRIDGFAITDFETMSEFAGASLLMNESSGTMATRTSDDMELSVISARNTSLSMRSSPNFVALTLSSDSTGSQTLSGNRMLLQNKTSALETGSTRPVFPGFSAHMFDLGQISDSATLQKTQARTLSRGNSHGVQNGPMVTQAMVETRPTAEKNVRYTLLLTADGGIVSADSLGATFADYGSPADFPVHMIETGSASRFESQSFQVSTSLREPQDQKINFEHIETLKTTETSGMAFGFQETLLQDEAKTWVHNSGSDASEPAIRSWKGVENNTESMTSTKKFDASNTPKATPLIYGLIKLEQIHANNVPIITELGLVSPGEGNNNMPKISVSVKNEENTNVSLSVCESLGSIDSCKLLLDVSNAHNTISDDWKKTITTIFCPYESCGKDTFVADKMDSSASNATKNSKNEVVSVVHDTINSAFHKTNTFQNASVESLRHVPVMEGAGAVTPAMLLLAITAHFVNFLLF</sequence>
<evidence type="ECO:0000256" key="2">
    <source>
        <dbReference type="SAM" id="Phobius"/>
    </source>
</evidence>
<keyword evidence="2" id="KW-0812">Transmembrane</keyword>
<evidence type="ECO:0000313" key="3">
    <source>
        <dbReference type="EMBL" id="KAF8005183.1"/>
    </source>
</evidence>
<evidence type="ECO:0000256" key="1">
    <source>
        <dbReference type="SAM" id="MobiDB-lite"/>
    </source>
</evidence>
<dbReference type="AlphaFoldDB" id="A0A8H7H0M6"/>
<name>A0A8H7H0M6_9ASCO</name>
<gene>
    <name evidence="3" type="ORF">HF325_000640</name>
</gene>
<reference evidence="3" key="1">
    <citation type="submission" date="2020-10" db="EMBL/GenBank/DDBJ databases">
        <title>The Whole-Genome Sequence of Metschnikowia persimmonesis, a Novel Endophytic Yeast Species Isolated from Medicinal Plant Diospyros kaki Thumb.</title>
        <authorList>
            <person name="Rahmat E."/>
            <person name="Kang Y."/>
        </authorList>
    </citation>
    <scope>NUCLEOTIDE SEQUENCE</scope>
    <source>
        <strain evidence="3">KIOM G15050</strain>
    </source>
</reference>
<keyword evidence="2" id="KW-0472">Membrane</keyword>